<gene>
    <name evidence="1" type="ORF">H9L14_03105</name>
</gene>
<protein>
    <submittedName>
        <fullName evidence="1">Uncharacterized protein</fullName>
    </submittedName>
</protein>
<evidence type="ECO:0000313" key="2">
    <source>
        <dbReference type="Proteomes" id="UP000516105"/>
    </source>
</evidence>
<proteinExistence type="predicted"/>
<dbReference type="EMBL" id="CP060782">
    <property type="protein sequence ID" value="QNP46235.1"/>
    <property type="molecule type" value="Genomic_DNA"/>
</dbReference>
<name>A0ABX6T9A0_9SPHN</name>
<dbReference type="Proteomes" id="UP000516105">
    <property type="component" value="Chromosome"/>
</dbReference>
<organism evidence="1 2">
    <name type="scientific">Sphingomonas sediminicola</name>
    <dbReference type="NCBI Taxonomy" id="386874"/>
    <lineage>
        <taxon>Bacteria</taxon>
        <taxon>Pseudomonadati</taxon>
        <taxon>Pseudomonadota</taxon>
        <taxon>Alphaproteobacteria</taxon>
        <taxon>Sphingomonadales</taxon>
        <taxon>Sphingomonadaceae</taxon>
        <taxon>Sphingomonas</taxon>
    </lineage>
</organism>
<keyword evidence="2" id="KW-1185">Reference proteome</keyword>
<sequence length="80" mass="9152">MLHDLAPDVVTIGFGSRTDGIWQRLRQRGWGFVGKGEWRNEPVIGVSFTGDRRANCTADDLAHELLEIVREMEIAETRLW</sequence>
<evidence type="ECO:0000313" key="1">
    <source>
        <dbReference type="EMBL" id="QNP46235.1"/>
    </source>
</evidence>
<accession>A0ABX6T9A0</accession>
<reference evidence="1 2" key="1">
    <citation type="submission" date="2020-08" db="EMBL/GenBank/DDBJ databases">
        <title>Genome sequence of Sphingomonas sediminicola KACC 15039T.</title>
        <authorList>
            <person name="Hyun D.-W."/>
            <person name="Bae J.-W."/>
        </authorList>
    </citation>
    <scope>NUCLEOTIDE SEQUENCE [LARGE SCALE GENOMIC DNA]</scope>
    <source>
        <strain evidence="1 2">KACC 15039</strain>
    </source>
</reference>